<sequence length="236" mass="27181">MRTPTNLESKTRKLILRNNILLILLVASIGFITYNQYFQQNDILYAKGIVIFDEQGKERILIGAPVPKTKHRIRDNYDKAMEAWEDEFGPEYKEWYKEYSHKNYGMLILDENGYDRLAIGSPTPDPNIGKRLGSATGIEINDEQGFERSGYGLMKVNGKNRIVLGLDNDNGTEGMSLILSDEGNTGLFLKNKYGKIFLGKTEDKNYYTNEFPFKGFMIENDSLQQEFKYNVLKKKE</sequence>
<gene>
    <name evidence="2" type="ORF">ACFSRZ_14030</name>
</gene>
<dbReference type="EMBL" id="JBHULH010000011">
    <property type="protein sequence ID" value="MFD2568491.1"/>
    <property type="molecule type" value="Genomic_DNA"/>
</dbReference>
<organism evidence="2 3">
    <name type="scientific">Pseudotenacibaculum haliotis</name>
    <dbReference type="NCBI Taxonomy" id="1862138"/>
    <lineage>
        <taxon>Bacteria</taxon>
        <taxon>Pseudomonadati</taxon>
        <taxon>Bacteroidota</taxon>
        <taxon>Flavobacteriia</taxon>
        <taxon>Flavobacteriales</taxon>
        <taxon>Flavobacteriaceae</taxon>
        <taxon>Pseudotenacibaculum</taxon>
    </lineage>
</organism>
<keyword evidence="1" id="KW-0472">Membrane</keyword>
<keyword evidence="3" id="KW-1185">Reference proteome</keyword>
<evidence type="ECO:0000313" key="2">
    <source>
        <dbReference type="EMBL" id="MFD2568491.1"/>
    </source>
</evidence>
<name>A0ABW5LXE4_9FLAO</name>
<dbReference type="Proteomes" id="UP001597508">
    <property type="component" value="Unassembled WGS sequence"/>
</dbReference>
<proteinExistence type="predicted"/>
<reference evidence="3" key="1">
    <citation type="journal article" date="2019" name="Int. J. Syst. Evol. Microbiol.">
        <title>The Global Catalogue of Microorganisms (GCM) 10K type strain sequencing project: providing services to taxonomists for standard genome sequencing and annotation.</title>
        <authorList>
            <consortium name="The Broad Institute Genomics Platform"/>
            <consortium name="The Broad Institute Genome Sequencing Center for Infectious Disease"/>
            <person name="Wu L."/>
            <person name="Ma J."/>
        </authorList>
    </citation>
    <scope>NUCLEOTIDE SEQUENCE [LARGE SCALE GENOMIC DNA]</scope>
    <source>
        <strain evidence="3">KCTC 52127</strain>
    </source>
</reference>
<dbReference type="RefSeq" id="WP_379667197.1">
    <property type="nucleotide sequence ID" value="NZ_JBHULH010000011.1"/>
</dbReference>
<feature type="transmembrane region" description="Helical" evidence="1">
    <location>
        <begin position="20"/>
        <end position="38"/>
    </location>
</feature>
<evidence type="ECO:0000256" key="1">
    <source>
        <dbReference type="SAM" id="Phobius"/>
    </source>
</evidence>
<protein>
    <submittedName>
        <fullName evidence="2">Uncharacterized protein</fullName>
    </submittedName>
</protein>
<evidence type="ECO:0000313" key="3">
    <source>
        <dbReference type="Proteomes" id="UP001597508"/>
    </source>
</evidence>
<accession>A0ABW5LXE4</accession>
<keyword evidence="1" id="KW-0812">Transmembrane</keyword>
<comment type="caution">
    <text evidence="2">The sequence shown here is derived from an EMBL/GenBank/DDBJ whole genome shotgun (WGS) entry which is preliminary data.</text>
</comment>
<keyword evidence="1" id="KW-1133">Transmembrane helix</keyword>